<dbReference type="Proteomes" id="UP000008909">
    <property type="component" value="Unassembled WGS sequence"/>
</dbReference>
<proteinExistence type="predicted"/>
<sequence>MLVQTLYSLKIDSCYVSETCVHDECVVMHLKMPRTNSALSYFTLCVSGDPEVMIPGIGGARTALSSMAKHALLERLPVSSRLCTIRYSAQ</sequence>
<dbReference type="AlphaFoldDB" id="G7YMC0"/>
<evidence type="ECO:0000313" key="2">
    <source>
        <dbReference type="Proteomes" id="UP000008909"/>
    </source>
</evidence>
<protein>
    <submittedName>
        <fullName evidence="1">Uncharacterized protein</fullName>
    </submittedName>
</protein>
<reference evidence="1" key="1">
    <citation type="journal article" date="2011" name="Genome Biol.">
        <title>The draft genome of the carcinogenic human liver fluke Clonorchis sinensis.</title>
        <authorList>
            <person name="Wang X."/>
            <person name="Chen W."/>
            <person name="Huang Y."/>
            <person name="Sun J."/>
            <person name="Men J."/>
            <person name="Liu H."/>
            <person name="Luo F."/>
            <person name="Guo L."/>
            <person name="Lv X."/>
            <person name="Deng C."/>
            <person name="Zhou C."/>
            <person name="Fan Y."/>
            <person name="Li X."/>
            <person name="Huang L."/>
            <person name="Hu Y."/>
            <person name="Liang C."/>
            <person name="Hu X."/>
            <person name="Xu J."/>
            <person name="Yu X."/>
        </authorList>
    </citation>
    <scope>NUCLEOTIDE SEQUENCE [LARGE SCALE GENOMIC DNA]</scope>
    <source>
        <strain evidence="1">Henan</strain>
    </source>
</reference>
<organism evidence="1 2">
    <name type="scientific">Clonorchis sinensis</name>
    <name type="common">Chinese liver fluke</name>
    <dbReference type="NCBI Taxonomy" id="79923"/>
    <lineage>
        <taxon>Eukaryota</taxon>
        <taxon>Metazoa</taxon>
        <taxon>Spiralia</taxon>
        <taxon>Lophotrochozoa</taxon>
        <taxon>Platyhelminthes</taxon>
        <taxon>Trematoda</taxon>
        <taxon>Digenea</taxon>
        <taxon>Opisthorchiida</taxon>
        <taxon>Opisthorchiata</taxon>
        <taxon>Opisthorchiidae</taxon>
        <taxon>Clonorchis</taxon>
    </lineage>
</organism>
<evidence type="ECO:0000313" key="1">
    <source>
        <dbReference type="EMBL" id="GAA54100.1"/>
    </source>
</evidence>
<accession>G7YMC0</accession>
<gene>
    <name evidence="1" type="ORF">CLF_112172</name>
</gene>
<dbReference type="EMBL" id="DF143724">
    <property type="protein sequence ID" value="GAA54100.1"/>
    <property type="molecule type" value="Genomic_DNA"/>
</dbReference>
<keyword evidence="2" id="KW-1185">Reference proteome</keyword>
<reference key="2">
    <citation type="submission" date="2011-10" db="EMBL/GenBank/DDBJ databases">
        <title>The genome and transcriptome sequence of Clonorchis sinensis provide insights into the carcinogenic liver fluke.</title>
        <authorList>
            <person name="Wang X."/>
            <person name="Huang Y."/>
            <person name="Chen W."/>
            <person name="Liu H."/>
            <person name="Guo L."/>
            <person name="Chen Y."/>
            <person name="Luo F."/>
            <person name="Zhou W."/>
            <person name="Sun J."/>
            <person name="Mao Q."/>
            <person name="Liang P."/>
            <person name="Zhou C."/>
            <person name="Tian Y."/>
            <person name="Men J."/>
            <person name="Lv X."/>
            <person name="Huang L."/>
            <person name="Zhou J."/>
            <person name="Hu Y."/>
            <person name="Li R."/>
            <person name="Zhang F."/>
            <person name="Lei H."/>
            <person name="Li X."/>
            <person name="Hu X."/>
            <person name="Liang C."/>
            <person name="Xu J."/>
            <person name="Wu Z."/>
            <person name="Yu X."/>
        </authorList>
    </citation>
    <scope>NUCLEOTIDE SEQUENCE</scope>
    <source>
        <strain>Henan</strain>
    </source>
</reference>
<name>G7YMC0_CLOSI</name>